<evidence type="ECO:0000313" key="1">
    <source>
        <dbReference type="EMBL" id="CAB5224273.1"/>
    </source>
</evidence>
<proteinExistence type="predicted"/>
<sequence length="126" mass="14770">MKQFKIQYHVSIWKNGEVQKGGIFPSIKEANERVFDLSLEMGLKRELDGHGWAMAYDEKENPFQEIFIIQETGNKYHSFCDMMDIYGEQKVNYVIGLVNDIGKESAMIILEDFHTDDEREILNQLF</sequence>
<gene>
    <name evidence="1" type="ORF">UFOVP386_41</name>
</gene>
<protein>
    <submittedName>
        <fullName evidence="1">Uncharacterized protein</fullName>
    </submittedName>
</protein>
<organism evidence="1">
    <name type="scientific">uncultured Caudovirales phage</name>
    <dbReference type="NCBI Taxonomy" id="2100421"/>
    <lineage>
        <taxon>Viruses</taxon>
        <taxon>Duplodnaviria</taxon>
        <taxon>Heunggongvirae</taxon>
        <taxon>Uroviricota</taxon>
        <taxon>Caudoviricetes</taxon>
        <taxon>Peduoviridae</taxon>
        <taxon>Maltschvirus</taxon>
        <taxon>Maltschvirus maltsch</taxon>
    </lineage>
</organism>
<accession>A0A6J7X4N2</accession>
<name>A0A6J7X4N2_9CAUD</name>
<dbReference type="EMBL" id="LR798330">
    <property type="protein sequence ID" value="CAB5224273.1"/>
    <property type="molecule type" value="Genomic_DNA"/>
</dbReference>
<reference evidence="1" key="1">
    <citation type="submission" date="2020-05" db="EMBL/GenBank/DDBJ databases">
        <authorList>
            <person name="Chiriac C."/>
            <person name="Salcher M."/>
            <person name="Ghai R."/>
            <person name="Kavagutti S V."/>
        </authorList>
    </citation>
    <scope>NUCLEOTIDE SEQUENCE</scope>
</reference>